<keyword evidence="7" id="KW-1185">Reference proteome</keyword>
<evidence type="ECO:0000256" key="2">
    <source>
        <dbReference type="ARBA" id="ARBA00022840"/>
    </source>
</evidence>
<gene>
    <name evidence="6" type="ORF">GIB67_041263</name>
</gene>
<dbReference type="Proteomes" id="UP000541444">
    <property type="component" value="Unassembled WGS sequence"/>
</dbReference>
<evidence type="ECO:0000256" key="3">
    <source>
        <dbReference type="PROSITE-ProRule" id="PRU10141"/>
    </source>
</evidence>
<evidence type="ECO:0000313" key="6">
    <source>
        <dbReference type="EMBL" id="KAF6167008.1"/>
    </source>
</evidence>
<evidence type="ECO:0000256" key="1">
    <source>
        <dbReference type="ARBA" id="ARBA00022741"/>
    </source>
</evidence>
<dbReference type="AlphaFoldDB" id="A0A7J7NJD5"/>
<dbReference type="Gene3D" id="1.10.510.10">
    <property type="entry name" value="Transferase(Phosphotransferase) domain 1"/>
    <property type="match status" value="1"/>
</dbReference>
<dbReference type="InterPro" id="IPR017441">
    <property type="entry name" value="Protein_kinase_ATP_BS"/>
</dbReference>
<dbReference type="GO" id="GO:0007166">
    <property type="term" value="P:cell surface receptor signaling pathway"/>
    <property type="evidence" value="ECO:0007669"/>
    <property type="project" value="InterPro"/>
</dbReference>
<dbReference type="PROSITE" id="PS00107">
    <property type="entry name" value="PROTEIN_KINASE_ATP"/>
    <property type="match status" value="1"/>
</dbReference>
<dbReference type="GO" id="GO:0005886">
    <property type="term" value="C:plasma membrane"/>
    <property type="evidence" value="ECO:0007669"/>
    <property type="project" value="TreeGrafter"/>
</dbReference>
<evidence type="ECO:0000313" key="7">
    <source>
        <dbReference type="Proteomes" id="UP000541444"/>
    </source>
</evidence>
<sequence length="343" mass="38847">MMMMIKIGARDSKPNSNELASAINDALYCYEQELRARQSNNKRLNTALGSRDGDPRSPTLAHGFPNPKSSSSSEEPGHVNSRKRQGGVESSKFFKSEELEIAINKYDEERILGRGGYGTVYKGILPDGKIVAIKKSKVVYESQIEQFINEIAILTQEKPLSFERSQDDRNLAAYFTVSLKKSRLFQLVKPQIINEGKSEQIIAYSELEKRCLNLKGEERPTMKEVAIKLEGLRKFENHPWVLHRNEESISLLSEPEEIYSIELSSYTDTGDTSGKYSMEYVISRIDIGISDDDDKTGTRDSKPNSNELASAINDGIYSYEQVDEIPIVSIIMVIFQSWFRSFL</sequence>
<dbReference type="InterPro" id="IPR000719">
    <property type="entry name" value="Prot_kinase_dom"/>
</dbReference>
<dbReference type="SUPFAM" id="SSF56112">
    <property type="entry name" value="Protein kinase-like (PK-like)"/>
    <property type="match status" value="1"/>
</dbReference>
<reference evidence="6 7" key="1">
    <citation type="journal article" date="2020" name="IScience">
        <title>Genome Sequencing of the Endangered Kingdonia uniflora (Circaeasteraceae, Ranunculales) Reveals Potential Mechanisms of Evolutionary Specialization.</title>
        <authorList>
            <person name="Sun Y."/>
            <person name="Deng T."/>
            <person name="Zhang A."/>
            <person name="Moore M.J."/>
            <person name="Landis J.B."/>
            <person name="Lin N."/>
            <person name="Zhang H."/>
            <person name="Zhang X."/>
            <person name="Huang J."/>
            <person name="Zhang X."/>
            <person name="Sun H."/>
            <person name="Wang H."/>
        </authorList>
    </citation>
    <scope>NUCLEOTIDE SEQUENCE [LARGE SCALE GENOMIC DNA]</scope>
    <source>
        <strain evidence="6">TB1705</strain>
        <tissue evidence="6">Leaf</tissue>
    </source>
</reference>
<dbReference type="EMBL" id="JACGCM010000766">
    <property type="protein sequence ID" value="KAF6167008.1"/>
    <property type="molecule type" value="Genomic_DNA"/>
</dbReference>
<dbReference type="PROSITE" id="PS50011">
    <property type="entry name" value="PROTEIN_KINASE_DOM"/>
    <property type="match status" value="1"/>
</dbReference>
<accession>A0A7J7NJD5</accession>
<keyword evidence="1 3" id="KW-0547">Nucleotide-binding</keyword>
<feature type="domain" description="Protein kinase" evidence="5">
    <location>
        <begin position="106"/>
        <end position="343"/>
    </location>
</feature>
<feature type="region of interest" description="Disordered" evidence="4">
    <location>
        <begin position="40"/>
        <end position="88"/>
    </location>
</feature>
<protein>
    <recommendedName>
        <fullName evidence="5">Protein kinase domain-containing protein</fullName>
    </recommendedName>
</protein>
<dbReference type="GO" id="GO:0005524">
    <property type="term" value="F:ATP binding"/>
    <property type="evidence" value="ECO:0007669"/>
    <property type="project" value="UniProtKB-UniRule"/>
</dbReference>
<dbReference type="PANTHER" id="PTHR27005:SF283">
    <property type="entry name" value="OS02G0633066 PROTEIN"/>
    <property type="match status" value="1"/>
</dbReference>
<keyword evidence="2 3" id="KW-0067">ATP-binding</keyword>
<feature type="binding site" evidence="3">
    <location>
        <position position="135"/>
    </location>
    <ligand>
        <name>ATP</name>
        <dbReference type="ChEBI" id="CHEBI:30616"/>
    </ligand>
</feature>
<dbReference type="Gene3D" id="3.30.200.20">
    <property type="entry name" value="Phosphorylase Kinase, domain 1"/>
    <property type="match status" value="1"/>
</dbReference>
<comment type="caution">
    <text evidence="6">The sequence shown here is derived from an EMBL/GenBank/DDBJ whole genome shotgun (WGS) entry which is preliminary data.</text>
</comment>
<dbReference type="InterPro" id="IPR045274">
    <property type="entry name" value="WAK-like"/>
</dbReference>
<dbReference type="OrthoDB" id="5966500at2759"/>
<organism evidence="6 7">
    <name type="scientific">Kingdonia uniflora</name>
    <dbReference type="NCBI Taxonomy" id="39325"/>
    <lineage>
        <taxon>Eukaryota</taxon>
        <taxon>Viridiplantae</taxon>
        <taxon>Streptophyta</taxon>
        <taxon>Embryophyta</taxon>
        <taxon>Tracheophyta</taxon>
        <taxon>Spermatophyta</taxon>
        <taxon>Magnoliopsida</taxon>
        <taxon>Ranunculales</taxon>
        <taxon>Circaeasteraceae</taxon>
        <taxon>Kingdonia</taxon>
    </lineage>
</organism>
<dbReference type="PANTHER" id="PTHR27005">
    <property type="entry name" value="WALL-ASSOCIATED RECEPTOR KINASE-LIKE 21"/>
    <property type="match status" value="1"/>
</dbReference>
<proteinExistence type="predicted"/>
<name>A0A7J7NJD5_9MAGN</name>
<evidence type="ECO:0000256" key="4">
    <source>
        <dbReference type="SAM" id="MobiDB-lite"/>
    </source>
</evidence>
<dbReference type="GO" id="GO:0004674">
    <property type="term" value="F:protein serine/threonine kinase activity"/>
    <property type="evidence" value="ECO:0007669"/>
    <property type="project" value="TreeGrafter"/>
</dbReference>
<evidence type="ECO:0000259" key="5">
    <source>
        <dbReference type="PROSITE" id="PS50011"/>
    </source>
</evidence>
<dbReference type="InterPro" id="IPR011009">
    <property type="entry name" value="Kinase-like_dom_sf"/>
</dbReference>